<name>A0ABN7KBY5_9BACT</name>
<accession>A0ABN7KBY5</accession>
<dbReference type="Pfam" id="PF01553">
    <property type="entry name" value="Acyltransferase"/>
    <property type="match status" value="1"/>
</dbReference>
<keyword evidence="21" id="KW-0436">Ligase</keyword>
<evidence type="ECO:0000313" key="22">
    <source>
        <dbReference type="Proteomes" id="UP000789803"/>
    </source>
</evidence>
<keyword evidence="11 18" id="KW-0808">Transferase</keyword>
<dbReference type="Proteomes" id="UP000789803">
    <property type="component" value="Unassembled WGS sequence"/>
</dbReference>
<comment type="domain">
    <text evidence="18">The HXXXXD motif is essential for acyltransferase activity and may constitute the binding site for the phosphate moiety of the glycerol-3-phosphate.</text>
</comment>
<comment type="similarity">
    <text evidence="5 18">Belongs to the 1-acyl-sn-glycerol-3-phosphate acyltransferase family.</text>
</comment>
<keyword evidence="8" id="KW-1003">Cell membrane</keyword>
<comment type="pathway">
    <text evidence="3">Phospholipid metabolism; CDP-diacylglycerol biosynthesis; CDP-diacylglycerol from sn-glycerol 3-phosphate: step 2/3.</text>
</comment>
<evidence type="ECO:0000259" key="20">
    <source>
        <dbReference type="SMART" id="SM00563"/>
    </source>
</evidence>
<keyword evidence="10" id="KW-0997">Cell inner membrane</keyword>
<evidence type="ECO:0000256" key="8">
    <source>
        <dbReference type="ARBA" id="ARBA00022475"/>
    </source>
</evidence>
<evidence type="ECO:0000256" key="11">
    <source>
        <dbReference type="ARBA" id="ARBA00022679"/>
    </source>
</evidence>
<evidence type="ECO:0000256" key="2">
    <source>
        <dbReference type="ARBA" id="ARBA00004417"/>
    </source>
</evidence>
<evidence type="ECO:0000256" key="3">
    <source>
        <dbReference type="ARBA" id="ARBA00004728"/>
    </source>
</evidence>
<dbReference type="InterPro" id="IPR002123">
    <property type="entry name" value="Plipid/glycerol_acylTrfase"/>
</dbReference>
<dbReference type="PANTHER" id="PTHR10434:SF59">
    <property type="entry name" value="1-ACYL-SN-GLYCEROL-3-PHOSPHATE ACYLTRANSFERASE"/>
    <property type="match status" value="1"/>
</dbReference>
<keyword evidence="15 18" id="KW-1208">Phospholipid metabolism</keyword>
<evidence type="ECO:0000256" key="15">
    <source>
        <dbReference type="ARBA" id="ARBA00023264"/>
    </source>
</evidence>
<evidence type="ECO:0000313" key="21">
    <source>
        <dbReference type="EMBL" id="CAD7289721.1"/>
    </source>
</evidence>
<comment type="caution">
    <text evidence="21">The sequence shown here is derived from an EMBL/GenBank/DDBJ whole genome shotgun (WGS) entry which is preliminary data.</text>
</comment>
<evidence type="ECO:0000256" key="13">
    <source>
        <dbReference type="ARBA" id="ARBA00023136"/>
    </source>
</evidence>
<proteinExistence type="inferred from homology"/>
<evidence type="ECO:0000256" key="4">
    <source>
        <dbReference type="ARBA" id="ARBA00005189"/>
    </source>
</evidence>
<dbReference type="NCBIfam" id="TIGR00530">
    <property type="entry name" value="AGP_acyltrn"/>
    <property type="match status" value="1"/>
</dbReference>
<evidence type="ECO:0000256" key="6">
    <source>
        <dbReference type="ARBA" id="ARBA00013211"/>
    </source>
</evidence>
<gene>
    <name evidence="21" type="primary">aas_3</name>
    <name evidence="21" type="ORF">LMG7974_01799</name>
</gene>
<evidence type="ECO:0000256" key="7">
    <source>
        <dbReference type="ARBA" id="ARBA00016139"/>
    </source>
</evidence>
<evidence type="ECO:0000256" key="17">
    <source>
        <dbReference type="ARBA" id="ARBA00037183"/>
    </source>
</evidence>
<comment type="catalytic activity">
    <reaction evidence="1 18">
        <text>a 1-acyl-sn-glycero-3-phosphate + an acyl-CoA = a 1,2-diacyl-sn-glycero-3-phosphate + CoA</text>
        <dbReference type="Rhea" id="RHEA:19709"/>
        <dbReference type="ChEBI" id="CHEBI:57287"/>
        <dbReference type="ChEBI" id="CHEBI:57970"/>
        <dbReference type="ChEBI" id="CHEBI:58342"/>
        <dbReference type="ChEBI" id="CHEBI:58608"/>
        <dbReference type="EC" id="2.3.1.51"/>
    </reaction>
</comment>
<comment type="pathway">
    <text evidence="4">Lipid metabolism.</text>
</comment>
<dbReference type="GO" id="GO:0008922">
    <property type="term" value="F:long-chain fatty acid [acyl-carrier-protein] ligase activity"/>
    <property type="evidence" value="ECO:0007669"/>
    <property type="project" value="UniProtKB-EC"/>
</dbReference>
<keyword evidence="12 18" id="KW-0443">Lipid metabolism</keyword>
<dbReference type="PANTHER" id="PTHR10434">
    <property type="entry name" value="1-ACYL-SN-GLYCEROL-3-PHOSPHATE ACYLTRANSFERASE"/>
    <property type="match status" value="1"/>
</dbReference>
<keyword evidence="19" id="KW-0812">Transmembrane</keyword>
<dbReference type="SMART" id="SM00563">
    <property type="entry name" value="PlsC"/>
    <property type="match status" value="1"/>
</dbReference>
<evidence type="ECO:0000256" key="18">
    <source>
        <dbReference type="RuleBase" id="RU361267"/>
    </source>
</evidence>
<evidence type="ECO:0000256" key="9">
    <source>
        <dbReference type="ARBA" id="ARBA00022516"/>
    </source>
</evidence>
<keyword evidence="14 18" id="KW-0594">Phospholipid biosynthesis</keyword>
<dbReference type="EC" id="2.3.1.51" evidence="6 18"/>
<evidence type="ECO:0000256" key="19">
    <source>
        <dbReference type="SAM" id="Phobius"/>
    </source>
</evidence>
<dbReference type="SUPFAM" id="SSF69593">
    <property type="entry name" value="Glycerol-3-phosphate (1)-acyltransferase"/>
    <property type="match status" value="1"/>
</dbReference>
<protein>
    <recommendedName>
        <fullName evidence="7 18">1-acyl-sn-glycerol-3-phosphate acyltransferase</fullName>
        <ecNumber evidence="6 18">2.3.1.51</ecNumber>
    </recommendedName>
</protein>
<keyword evidence="22" id="KW-1185">Reference proteome</keyword>
<evidence type="ECO:0000256" key="14">
    <source>
        <dbReference type="ARBA" id="ARBA00023209"/>
    </source>
</evidence>
<feature type="domain" description="Phospholipid/glycerol acyltransferase" evidence="20">
    <location>
        <begin position="60"/>
        <end position="174"/>
    </location>
</feature>
<evidence type="ECO:0000256" key="1">
    <source>
        <dbReference type="ARBA" id="ARBA00001141"/>
    </source>
</evidence>
<organism evidence="21 22">
    <name type="scientific">Campylobacter majalis</name>
    <dbReference type="NCBI Taxonomy" id="2790656"/>
    <lineage>
        <taxon>Bacteria</taxon>
        <taxon>Pseudomonadati</taxon>
        <taxon>Campylobacterota</taxon>
        <taxon>Epsilonproteobacteria</taxon>
        <taxon>Campylobacterales</taxon>
        <taxon>Campylobacteraceae</taxon>
        <taxon>Campylobacter</taxon>
    </lineage>
</organism>
<evidence type="ECO:0000256" key="12">
    <source>
        <dbReference type="ARBA" id="ARBA00023098"/>
    </source>
</evidence>
<keyword evidence="9 18" id="KW-0444">Lipid biosynthesis</keyword>
<dbReference type="CDD" id="cd07989">
    <property type="entry name" value="LPLAT_AGPAT-like"/>
    <property type="match status" value="1"/>
</dbReference>
<evidence type="ECO:0000256" key="10">
    <source>
        <dbReference type="ARBA" id="ARBA00022519"/>
    </source>
</evidence>
<keyword evidence="19" id="KW-1133">Transmembrane helix</keyword>
<reference evidence="21 22" key="1">
    <citation type="submission" date="2020-11" db="EMBL/GenBank/DDBJ databases">
        <authorList>
            <person name="Peeters C."/>
        </authorList>
    </citation>
    <scope>NUCLEOTIDE SEQUENCE [LARGE SCALE GENOMIC DNA]</scope>
    <source>
        <strain evidence="21 22">LMG 7974</strain>
    </source>
</reference>
<evidence type="ECO:0000256" key="5">
    <source>
        <dbReference type="ARBA" id="ARBA00008655"/>
    </source>
</evidence>
<feature type="transmembrane region" description="Helical" evidence="19">
    <location>
        <begin position="6"/>
        <end position="26"/>
    </location>
</feature>
<keyword evidence="16 18" id="KW-0012">Acyltransferase</keyword>
<dbReference type="EMBL" id="CAJHOF010000023">
    <property type="protein sequence ID" value="CAD7289721.1"/>
    <property type="molecule type" value="Genomic_DNA"/>
</dbReference>
<evidence type="ECO:0000256" key="16">
    <source>
        <dbReference type="ARBA" id="ARBA00023315"/>
    </source>
</evidence>
<comment type="subcellular location">
    <subcellularLocation>
        <location evidence="2">Cell inner membrane</location>
        <topology evidence="2">Peripheral membrane protein</topology>
    </subcellularLocation>
</comment>
<sequence>MSRIRGLFYAIWFLLSVAFVVFLMWAMTKHIHTIRRVWAKFQRFFAGYELEIIGEIADVNMIIINHKSMLDIIVMEEIYPKNLCWVAKKEIGDIPIIGKILKIPKMIPIDRQSPRAMVNLIKEAKDRVQNGRVIAIFPEGTRARGNRLLKFQSGAKVVAQKLNLSIQPVVIVGSEILDVKKFSFKKGKIKIVFLPVVDKSDEAWFENSRKLMQETLDFYR</sequence>
<comment type="function">
    <text evidence="17">Converts lysophosphatidic acid (LPA) into phosphatidic acid by incorporating acyl moiety at the 2 position.</text>
</comment>
<keyword evidence="13 19" id="KW-0472">Membrane</keyword>
<dbReference type="InterPro" id="IPR004552">
    <property type="entry name" value="AGP_acyltrans"/>
</dbReference>